<dbReference type="PANTHER" id="PTHR31876">
    <property type="entry name" value="COV-LIKE PROTEIN 1"/>
    <property type="match status" value="1"/>
</dbReference>
<dbReference type="RefSeq" id="WP_220618487.1">
    <property type="nucleotide sequence ID" value="NZ_RKLR01000003.1"/>
</dbReference>
<proteinExistence type="predicted"/>
<dbReference type="Proteomes" id="UP001430377">
    <property type="component" value="Unassembled WGS sequence"/>
</dbReference>
<dbReference type="AlphaFoldDB" id="A0AAW4PR93"/>
<dbReference type="PANTHER" id="PTHR31876:SF26">
    <property type="entry name" value="PROTEIN LIKE COV 2"/>
    <property type="match status" value="1"/>
</dbReference>
<feature type="transmembrane region" description="Helical" evidence="2">
    <location>
        <begin position="74"/>
        <end position="95"/>
    </location>
</feature>
<keyword evidence="4" id="KW-1185">Reference proteome</keyword>
<feature type="region of interest" description="Disordered" evidence="1">
    <location>
        <begin position="227"/>
        <end position="347"/>
    </location>
</feature>
<evidence type="ECO:0000256" key="2">
    <source>
        <dbReference type="SAM" id="Phobius"/>
    </source>
</evidence>
<reference evidence="3 4" key="1">
    <citation type="submission" date="2021-06" db="EMBL/GenBank/DDBJ databases">
        <title>Halomicroarcula sp. a new haloarchaeum isolated from saline soil.</title>
        <authorList>
            <person name="Duran-Viseras A."/>
            <person name="Sanchez-Porro C."/>
            <person name="Ventosa A."/>
        </authorList>
    </citation>
    <scope>NUCLEOTIDE SEQUENCE [LARGE SCALE GENOMIC DNA]</scope>
    <source>
        <strain evidence="3 4">F13</strain>
    </source>
</reference>
<accession>A0AAW4PR93</accession>
<dbReference type="EMBL" id="RKLR01000003">
    <property type="protein sequence ID" value="MBX0323523.1"/>
    <property type="molecule type" value="Genomic_DNA"/>
</dbReference>
<feature type="compositionally biased region" description="Basic and acidic residues" evidence="1">
    <location>
        <begin position="298"/>
        <end position="324"/>
    </location>
</feature>
<dbReference type="Pfam" id="PF04367">
    <property type="entry name" value="DUF502"/>
    <property type="match status" value="1"/>
</dbReference>
<name>A0AAW4PR93_9EURY</name>
<feature type="compositionally biased region" description="Basic and acidic residues" evidence="1">
    <location>
        <begin position="263"/>
        <end position="291"/>
    </location>
</feature>
<dbReference type="InterPro" id="IPR007462">
    <property type="entry name" value="COV1-like"/>
</dbReference>
<evidence type="ECO:0000313" key="3">
    <source>
        <dbReference type="EMBL" id="MBX0323523.1"/>
    </source>
</evidence>
<keyword evidence="2" id="KW-1133">Transmembrane helix</keyword>
<sequence>MRDRRPPSRVSPTAVRTTARQAVITGFALTIPLLVTLLIIGFVVNALSNVLDPIVAFTFQMTGSQIQPSETSPVLLKVLALLVLFAGIVSIGFVAEQRSGNGRIESAFDATMKRIPGVGSLYTSFDEMSDMLLDSDTQSFKEVVLVEYPTEGSFTVAFVTASTPESIEEATDNGEMVTLFMPMAPNPVMGGYVIHVEMDRVYDVDMTVEEGIRSIVTSGVAIGEGSVSTPLGAHESTASAGHPAQAQYQPSGAMREPMPETDLPDREAAYSENMDPEHAETPEAMARRQDVDETVASDADRPEDLERGDGTLGDERNHPADIHSPEGTVGPDAGTPQDLERDEEEQD</sequence>
<gene>
    <name evidence="3" type="ORF">EGH21_10830</name>
</gene>
<evidence type="ECO:0000256" key="1">
    <source>
        <dbReference type="SAM" id="MobiDB-lite"/>
    </source>
</evidence>
<keyword evidence="2" id="KW-0812">Transmembrane</keyword>
<feature type="transmembrane region" description="Helical" evidence="2">
    <location>
        <begin position="21"/>
        <end position="44"/>
    </location>
</feature>
<keyword evidence="2" id="KW-0472">Membrane</keyword>
<protein>
    <submittedName>
        <fullName evidence="3">DUF502 domain-containing protein</fullName>
    </submittedName>
</protein>
<evidence type="ECO:0000313" key="4">
    <source>
        <dbReference type="Proteomes" id="UP001430377"/>
    </source>
</evidence>
<comment type="caution">
    <text evidence="3">The sequence shown here is derived from an EMBL/GenBank/DDBJ whole genome shotgun (WGS) entry which is preliminary data.</text>
</comment>
<organism evidence="3 4">
    <name type="scientific">Haloarcula rubra</name>
    <dbReference type="NCBI Taxonomy" id="2487747"/>
    <lineage>
        <taxon>Archaea</taxon>
        <taxon>Methanobacteriati</taxon>
        <taxon>Methanobacteriota</taxon>
        <taxon>Stenosarchaea group</taxon>
        <taxon>Halobacteria</taxon>
        <taxon>Halobacteriales</taxon>
        <taxon>Haloarculaceae</taxon>
        <taxon>Haloarcula</taxon>
    </lineage>
</organism>